<sequence>MRKADENWGGMLDIQLVWISTAPFGLTVHKSTPAGVDLGSVVQKGNLRRQGSEWMDLRCVECHHSICEVWSGR</sequence>
<evidence type="ECO:0000313" key="1">
    <source>
        <dbReference type="EMBL" id="GBM84585.1"/>
    </source>
</evidence>
<gene>
    <name evidence="1" type="ORF">AVEN_187993_1</name>
</gene>
<name>A0A4Y2J3X1_ARAVE</name>
<dbReference type="AlphaFoldDB" id="A0A4Y2J3X1"/>
<organism evidence="1 2">
    <name type="scientific">Araneus ventricosus</name>
    <name type="common">Orbweaver spider</name>
    <name type="synonym">Epeira ventricosa</name>
    <dbReference type="NCBI Taxonomy" id="182803"/>
    <lineage>
        <taxon>Eukaryota</taxon>
        <taxon>Metazoa</taxon>
        <taxon>Ecdysozoa</taxon>
        <taxon>Arthropoda</taxon>
        <taxon>Chelicerata</taxon>
        <taxon>Arachnida</taxon>
        <taxon>Araneae</taxon>
        <taxon>Araneomorphae</taxon>
        <taxon>Entelegynae</taxon>
        <taxon>Araneoidea</taxon>
        <taxon>Araneidae</taxon>
        <taxon>Araneus</taxon>
    </lineage>
</organism>
<reference evidence="1 2" key="1">
    <citation type="journal article" date="2019" name="Sci. Rep.">
        <title>Orb-weaving spider Araneus ventricosus genome elucidates the spidroin gene catalogue.</title>
        <authorList>
            <person name="Kono N."/>
            <person name="Nakamura H."/>
            <person name="Ohtoshi R."/>
            <person name="Moran D.A.P."/>
            <person name="Shinohara A."/>
            <person name="Yoshida Y."/>
            <person name="Fujiwara M."/>
            <person name="Mori M."/>
            <person name="Tomita M."/>
            <person name="Arakawa K."/>
        </authorList>
    </citation>
    <scope>NUCLEOTIDE SEQUENCE [LARGE SCALE GENOMIC DNA]</scope>
</reference>
<dbReference type="EMBL" id="BGPR01003171">
    <property type="protein sequence ID" value="GBM84585.1"/>
    <property type="molecule type" value="Genomic_DNA"/>
</dbReference>
<dbReference type="Proteomes" id="UP000499080">
    <property type="component" value="Unassembled WGS sequence"/>
</dbReference>
<evidence type="ECO:0000313" key="2">
    <source>
        <dbReference type="Proteomes" id="UP000499080"/>
    </source>
</evidence>
<protein>
    <submittedName>
        <fullName evidence="1">Uncharacterized protein</fullName>
    </submittedName>
</protein>
<accession>A0A4Y2J3X1</accession>
<proteinExistence type="predicted"/>
<comment type="caution">
    <text evidence="1">The sequence shown here is derived from an EMBL/GenBank/DDBJ whole genome shotgun (WGS) entry which is preliminary data.</text>
</comment>
<keyword evidence="2" id="KW-1185">Reference proteome</keyword>
<feature type="non-terminal residue" evidence="1">
    <location>
        <position position="73"/>
    </location>
</feature>